<organism evidence="2 3">
    <name type="scientific">Romanomermis culicivorax</name>
    <name type="common">Nematode worm</name>
    <dbReference type="NCBI Taxonomy" id="13658"/>
    <lineage>
        <taxon>Eukaryota</taxon>
        <taxon>Metazoa</taxon>
        <taxon>Ecdysozoa</taxon>
        <taxon>Nematoda</taxon>
        <taxon>Enoplea</taxon>
        <taxon>Dorylaimia</taxon>
        <taxon>Mermithida</taxon>
        <taxon>Mermithoidea</taxon>
        <taxon>Mermithidae</taxon>
        <taxon>Romanomermis</taxon>
    </lineage>
</organism>
<evidence type="ECO:0000256" key="1">
    <source>
        <dbReference type="SAM" id="MobiDB-lite"/>
    </source>
</evidence>
<dbReference type="Proteomes" id="UP000887565">
    <property type="component" value="Unplaced"/>
</dbReference>
<feature type="compositionally biased region" description="Polar residues" evidence="1">
    <location>
        <begin position="97"/>
        <end position="135"/>
    </location>
</feature>
<sequence>MSKPQSKLVILPPDAAEQMAQPPPIATPMAQDNKASPVIQATMDKHRGQIVSLQGLVMFCDNLEKELKIQDELFKQGLQKHHQLGINEAKPPEQISHVMNQDPTLPPQTYSPFRGRGNQNMGPQHGSYGSNPSWRQQQTPPAPPIAPQNPAPPPQPSNDTILANNALLGQLIDLLQKTNIVPQPPPVPRAASQPPETSCRYPLSRNQMLTMEKKMKRCHFIVMIQHLRSKKWEDTMEPFENTISTLSTTDRMPGFFRQLTPGERPLEIEAKIGNWRGLVLLDTGAMTSVMGCDVYKHITHTEPNNLPTSGYITVANGQRVPKLGPVNFYTKLKDLGTHSIHYTVLISPKPKITLGTDFLAHESIGAIFDFRNGTLTIGSKQVSFNIQRPESPARALMLPPPPAPPTIPSPPSSTSTIKKISVGHPIIAVKNVFIQPHTDHVVLGTIWA</sequence>
<evidence type="ECO:0000313" key="2">
    <source>
        <dbReference type="Proteomes" id="UP000887565"/>
    </source>
</evidence>
<dbReference type="Gene3D" id="2.40.70.10">
    <property type="entry name" value="Acid Proteases"/>
    <property type="match status" value="1"/>
</dbReference>
<feature type="compositionally biased region" description="Pro residues" evidence="1">
    <location>
        <begin position="140"/>
        <end position="156"/>
    </location>
</feature>
<dbReference type="WBParaSite" id="nRc.2.0.1.t10298-RA">
    <property type="protein sequence ID" value="nRc.2.0.1.t10298-RA"/>
    <property type="gene ID" value="nRc.2.0.1.g10298"/>
</dbReference>
<evidence type="ECO:0000313" key="3">
    <source>
        <dbReference type="WBParaSite" id="nRc.2.0.1.t10298-RA"/>
    </source>
</evidence>
<dbReference type="AlphaFoldDB" id="A0A915I956"/>
<feature type="region of interest" description="Disordered" evidence="1">
    <location>
        <begin position="180"/>
        <end position="200"/>
    </location>
</feature>
<dbReference type="InterPro" id="IPR021109">
    <property type="entry name" value="Peptidase_aspartic_dom_sf"/>
</dbReference>
<proteinExistence type="predicted"/>
<reference evidence="3" key="1">
    <citation type="submission" date="2022-11" db="UniProtKB">
        <authorList>
            <consortium name="WormBaseParasite"/>
        </authorList>
    </citation>
    <scope>IDENTIFICATION</scope>
</reference>
<accession>A0A915I956</accession>
<dbReference type="SUPFAM" id="SSF50630">
    <property type="entry name" value="Acid proteases"/>
    <property type="match status" value="1"/>
</dbReference>
<feature type="region of interest" description="Disordered" evidence="1">
    <location>
        <begin position="97"/>
        <end position="161"/>
    </location>
</feature>
<protein>
    <submittedName>
        <fullName evidence="3">Peptidase A2 domain-containing protein</fullName>
    </submittedName>
</protein>
<keyword evidence="2" id="KW-1185">Reference proteome</keyword>
<feature type="region of interest" description="Disordered" evidence="1">
    <location>
        <begin position="1"/>
        <end position="27"/>
    </location>
</feature>
<name>A0A915I956_ROMCU</name>